<dbReference type="Proteomes" id="UP001279553">
    <property type="component" value="Unassembled WGS sequence"/>
</dbReference>
<name>A0AAW9DPG3_ACIAO</name>
<evidence type="ECO:0008006" key="3">
    <source>
        <dbReference type="Google" id="ProtNLM"/>
    </source>
</evidence>
<dbReference type="AlphaFoldDB" id="A0AAW9DPG3"/>
<comment type="caution">
    <text evidence="1">The sequence shown here is derived from an EMBL/GenBank/DDBJ whole genome shotgun (WGS) entry which is preliminary data.</text>
</comment>
<organism evidence="1 2">
    <name type="scientific">Acidiphilium acidophilum</name>
    <name type="common">Thiobacillus acidophilus</name>
    <dbReference type="NCBI Taxonomy" id="76588"/>
    <lineage>
        <taxon>Bacteria</taxon>
        <taxon>Pseudomonadati</taxon>
        <taxon>Pseudomonadota</taxon>
        <taxon>Alphaproteobacteria</taxon>
        <taxon>Acetobacterales</taxon>
        <taxon>Acidocellaceae</taxon>
        <taxon>Acidiphilium</taxon>
    </lineage>
</organism>
<accession>A0AAW9DPG3</accession>
<proteinExistence type="predicted"/>
<dbReference type="RefSeq" id="WP_319613162.1">
    <property type="nucleotide sequence ID" value="NZ_JAWXYB010000018.1"/>
</dbReference>
<evidence type="ECO:0000313" key="1">
    <source>
        <dbReference type="EMBL" id="MDX5930202.1"/>
    </source>
</evidence>
<evidence type="ECO:0000313" key="2">
    <source>
        <dbReference type="Proteomes" id="UP001279553"/>
    </source>
</evidence>
<protein>
    <recommendedName>
        <fullName evidence="3">Flagellar protein FlgN</fullName>
    </recommendedName>
</protein>
<gene>
    <name evidence="1" type="ORF">SIL87_05395</name>
</gene>
<dbReference type="EMBL" id="JAWXYB010000018">
    <property type="protein sequence ID" value="MDX5930202.1"/>
    <property type="molecule type" value="Genomic_DNA"/>
</dbReference>
<keyword evidence="2" id="KW-1185">Reference proteome</keyword>
<reference evidence="1 2" key="1">
    <citation type="submission" date="2023-11" db="EMBL/GenBank/DDBJ databases">
        <title>MicrobeMod: A computational toolkit for identifying prokaryotic methylation and restriction-modification with nanopore sequencing.</title>
        <authorList>
            <person name="Crits-Christoph A."/>
            <person name="Kang S.C."/>
            <person name="Lee H."/>
            <person name="Ostrov N."/>
        </authorList>
    </citation>
    <scope>NUCLEOTIDE SEQUENCE [LARGE SCALE GENOMIC DNA]</scope>
    <source>
        <strain evidence="1 2">DSMZ 700</strain>
    </source>
</reference>
<sequence>MTPAPKPDPAILTALAALAEILEEENLALSRSDFRASGDLAARKRAAIGTVEVCASEVSAKAGRDHARFAGVRRRLDRAIDQNRMLLQQAIGTQQRVISTIVQALEPCPDGTPYRGRSGSTGYGRATTPMALAVRA</sequence>